<evidence type="ECO:0008006" key="6">
    <source>
        <dbReference type="Google" id="ProtNLM"/>
    </source>
</evidence>
<evidence type="ECO:0000256" key="1">
    <source>
        <dbReference type="SAM" id="MobiDB-lite"/>
    </source>
</evidence>
<organism evidence="4 5">
    <name type="scientific">Dipteronia dyeriana</name>
    <dbReference type="NCBI Taxonomy" id="168575"/>
    <lineage>
        <taxon>Eukaryota</taxon>
        <taxon>Viridiplantae</taxon>
        <taxon>Streptophyta</taxon>
        <taxon>Embryophyta</taxon>
        <taxon>Tracheophyta</taxon>
        <taxon>Spermatophyta</taxon>
        <taxon>Magnoliopsida</taxon>
        <taxon>eudicotyledons</taxon>
        <taxon>Gunneridae</taxon>
        <taxon>Pentapetalae</taxon>
        <taxon>rosids</taxon>
        <taxon>malvids</taxon>
        <taxon>Sapindales</taxon>
        <taxon>Sapindaceae</taxon>
        <taxon>Hippocastanoideae</taxon>
        <taxon>Acereae</taxon>
        <taxon>Dipteronia</taxon>
    </lineage>
</organism>
<protein>
    <recommendedName>
        <fullName evidence="6">Protein FAR1-RELATED SEQUENCE</fullName>
    </recommendedName>
</protein>
<evidence type="ECO:0000259" key="3">
    <source>
        <dbReference type="Pfam" id="PF10551"/>
    </source>
</evidence>
<dbReference type="AlphaFoldDB" id="A0AAD9TEE2"/>
<dbReference type="EMBL" id="JANJYI010000009">
    <property type="protein sequence ID" value="KAK2634436.1"/>
    <property type="molecule type" value="Genomic_DNA"/>
</dbReference>
<dbReference type="InterPro" id="IPR004330">
    <property type="entry name" value="FAR1_DNA_bnd_dom"/>
</dbReference>
<dbReference type="InterPro" id="IPR018289">
    <property type="entry name" value="MULE_transposase_dom"/>
</dbReference>
<gene>
    <name evidence="4" type="ORF">Ddye_029228</name>
</gene>
<reference evidence="4" key="1">
    <citation type="journal article" date="2023" name="Plant J.">
        <title>Genome sequences and population genomics provide insights into the demographic history, inbreeding, and mutation load of two 'living fossil' tree species of Dipteronia.</title>
        <authorList>
            <person name="Feng Y."/>
            <person name="Comes H.P."/>
            <person name="Chen J."/>
            <person name="Zhu S."/>
            <person name="Lu R."/>
            <person name="Zhang X."/>
            <person name="Li P."/>
            <person name="Qiu J."/>
            <person name="Olsen K.M."/>
            <person name="Qiu Y."/>
        </authorList>
    </citation>
    <scope>NUCLEOTIDE SEQUENCE</scope>
    <source>
        <strain evidence="4">KIB01</strain>
    </source>
</reference>
<feature type="region of interest" description="Disordered" evidence="1">
    <location>
        <begin position="1"/>
        <end position="21"/>
    </location>
</feature>
<comment type="caution">
    <text evidence="4">The sequence shown here is derived from an EMBL/GenBank/DDBJ whole genome shotgun (WGS) entry which is preliminary data.</text>
</comment>
<feature type="compositionally biased region" description="Polar residues" evidence="1">
    <location>
        <begin position="1"/>
        <end position="14"/>
    </location>
</feature>
<sequence>MGDMNNESGVQSKGLQEELWGSSSSASVDSYIPQVNPEYMPKLGQEFASIDDVYKFCNQYAKEAGFSIRVNSSRRNKDTDEIVRKEYMCSKQGKSFVQEVVSEKKRHRGIVRENCYANLAIVRTTTGTYKVSVFVEGHSHPLTTPRKVHLLRSHRRMSGIQKSFFGTNIPTCQQVSILELQAGGIENIGCKEREFYNQVRNLCKEMKGHDVDLLYEHFLSKQEKKPAFSFEKKKCDEDHLAHCFWDDAKSRGAYNHFGDVIVFDTTYNIYQYGMIFAPFVGVNNHGQTIVFACSLLSDETCDSFMWLLEQFNKVMPAEPPKMIITDQDPAITKAISQAFPNTFHRYCSWHILNKFSEKLDAAVYRDYYKDFQKCIWESCTKEEFDSTWMEIIDKSKLVDNGWLQSMYEIRSKWVPVYVNHVFSSGISSSQRVENSHAFFK</sequence>
<keyword evidence="5" id="KW-1185">Reference proteome</keyword>
<evidence type="ECO:0000313" key="4">
    <source>
        <dbReference type="EMBL" id="KAK2634436.1"/>
    </source>
</evidence>
<dbReference type="Pfam" id="PF03101">
    <property type="entry name" value="FAR1"/>
    <property type="match status" value="1"/>
</dbReference>
<proteinExistence type="predicted"/>
<feature type="domain" description="MULE transposase" evidence="3">
    <location>
        <begin position="260"/>
        <end position="353"/>
    </location>
</feature>
<evidence type="ECO:0000313" key="5">
    <source>
        <dbReference type="Proteomes" id="UP001280121"/>
    </source>
</evidence>
<dbReference type="PANTHER" id="PTHR47718">
    <property type="entry name" value="OS01G0519700 PROTEIN"/>
    <property type="match status" value="1"/>
</dbReference>
<accession>A0AAD9TEE2</accession>
<dbReference type="Proteomes" id="UP001280121">
    <property type="component" value="Unassembled WGS sequence"/>
</dbReference>
<name>A0AAD9TEE2_9ROSI</name>
<feature type="domain" description="FAR1" evidence="2">
    <location>
        <begin position="56"/>
        <end position="143"/>
    </location>
</feature>
<evidence type="ECO:0000259" key="2">
    <source>
        <dbReference type="Pfam" id="PF03101"/>
    </source>
</evidence>
<dbReference type="Pfam" id="PF10551">
    <property type="entry name" value="MULE"/>
    <property type="match status" value="1"/>
</dbReference>